<comment type="caution">
    <text evidence="1">The sequence shown here is derived from an EMBL/GenBank/DDBJ whole genome shotgun (WGS) entry which is preliminary data.</text>
</comment>
<accession>A0AAW2X5S0</accession>
<gene>
    <name evidence="1" type="ORF">Slati_1471700</name>
</gene>
<dbReference type="CDD" id="cd01650">
    <property type="entry name" value="RT_nLTR_like"/>
    <property type="match status" value="1"/>
</dbReference>
<organism evidence="1">
    <name type="scientific">Sesamum latifolium</name>
    <dbReference type="NCBI Taxonomy" id="2727402"/>
    <lineage>
        <taxon>Eukaryota</taxon>
        <taxon>Viridiplantae</taxon>
        <taxon>Streptophyta</taxon>
        <taxon>Embryophyta</taxon>
        <taxon>Tracheophyta</taxon>
        <taxon>Spermatophyta</taxon>
        <taxon>Magnoliopsida</taxon>
        <taxon>eudicotyledons</taxon>
        <taxon>Gunneridae</taxon>
        <taxon>Pentapetalae</taxon>
        <taxon>asterids</taxon>
        <taxon>lamiids</taxon>
        <taxon>Lamiales</taxon>
        <taxon>Pedaliaceae</taxon>
        <taxon>Sesamum</taxon>
    </lineage>
</organism>
<name>A0AAW2X5S0_9LAMI</name>
<reference evidence="1" key="2">
    <citation type="journal article" date="2024" name="Plant">
        <title>Genomic evolution and insights into agronomic trait innovations of Sesamum species.</title>
        <authorList>
            <person name="Miao H."/>
            <person name="Wang L."/>
            <person name="Qu L."/>
            <person name="Liu H."/>
            <person name="Sun Y."/>
            <person name="Le M."/>
            <person name="Wang Q."/>
            <person name="Wei S."/>
            <person name="Zheng Y."/>
            <person name="Lin W."/>
            <person name="Duan Y."/>
            <person name="Cao H."/>
            <person name="Xiong S."/>
            <person name="Wang X."/>
            <person name="Wei L."/>
            <person name="Li C."/>
            <person name="Ma Q."/>
            <person name="Ju M."/>
            <person name="Zhao R."/>
            <person name="Li G."/>
            <person name="Mu C."/>
            <person name="Tian Q."/>
            <person name="Mei H."/>
            <person name="Zhang T."/>
            <person name="Gao T."/>
            <person name="Zhang H."/>
        </authorList>
    </citation>
    <scope>NUCLEOTIDE SEQUENCE</scope>
    <source>
        <strain evidence="1">KEN1</strain>
    </source>
</reference>
<reference evidence="1" key="1">
    <citation type="submission" date="2020-06" db="EMBL/GenBank/DDBJ databases">
        <authorList>
            <person name="Li T."/>
            <person name="Hu X."/>
            <person name="Zhang T."/>
            <person name="Song X."/>
            <person name="Zhang H."/>
            <person name="Dai N."/>
            <person name="Sheng W."/>
            <person name="Hou X."/>
            <person name="Wei L."/>
        </authorList>
    </citation>
    <scope>NUCLEOTIDE SEQUENCE</scope>
    <source>
        <strain evidence="1">KEN1</strain>
        <tissue evidence="1">Leaf</tissue>
    </source>
</reference>
<dbReference type="SUPFAM" id="SSF56672">
    <property type="entry name" value="DNA/RNA polymerases"/>
    <property type="match status" value="1"/>
</dbReference>
<dbReference type="InterPro" id="IPR043502">
    <property type="entry name" value="DNA/RNA_pol_sf"/>
</dbReference>
<dbReference type="PANTHER" id="PTHR31635:SF196">
    <property type="entry name" value="REVERSE TRANSCRIPTASE DOMAIN-CONTAINING PROTEIN-RELATED"/>
    <property type="match status" value="1"/>
</dbReference>
<dbReference type="EMBL" id="JACGWN010000005">
    <property type="protein sequence ID" value="KAL0449153.1"/>
    <property type="molecule type" value="Genomic_DNA"/>
</dbReference>
<sequence length="767" mass="85564">MADSEMHLLFVLWAGCSSKQPRFEALGLSVRKYVESGENGDRSLEDGIGHISKYCDVHFTEGFVDPGDDLPYGPWLRASLRDGGDREVAHGTGACGAEKDTDAEVALSASRSPTQPSGPIPDHAHITTLEASVDTFIPEALIHAQEPNSAAPRGGYQTVSSLDNPHIDIPQHSEYGNMEVVDEDLIPIQVRFQASEKLPRQLNGVTCLMKNLTYYRRRLLRSPAGDYESVSVELSGLGSPWTVRVLGELIRLHNPPWSSSPRPSARDVNAKILRRSSIFLVSMWTQWLLKSMGLRGGASPAGGHYFLPPTVHMERARGSDHTPLIIRLLGQPVLNDKRKKKLFRFEVMWTREAGCEDAISRVWNAAGEGSVGDSLAQNLCNVRQELEAWEKASFGNVKRLIKTREDELLQGKAQWLREGDANTAYFHARASARLRKNSISRLHKEDGSWSESSEEVQQIMIDYFNGLFTSVNPSEEDIEVALRGLSVKVSAEMNEELLQPYTEDEVRTALSQMYPYKSPGPDGMSPVFFQKYWHIVGPSVTSFILAFLNDGVFDSKFNYTYIVLIPKCANPELMSHFRPISLSFLPGRLISDNILIAYEVNHYLAHKYQGATGHAALKLDLSKAYDRVEWIFLERVVSKLGFNAAFISQVLSNLIRFAEREGEFKGVAIIRGGPWISHLLFADDTLIFCQATAEAMHCIKRILGTLEAASGLQVNFDKSSIVFSRNIASEDRQSLANLLGVRVEVKHDNYLGMPVLLAGLSERFSYM</sequence>
<evidence type="ECO:0000313" key="1">
    <source>
        <dbReference type="EMBL" id="KAL0449153.1"/>
    </source>
</evidence>
<protein>
    <submittedName>
        <fullName evidence="1">LINE-1 retrotransposable element O protein</fullName>
    </submittedName>
</protein>
<dbReference type="PANTHER" id="PTHR31635">
    <property type="entry name" value="REVERSE TRANSCRIPTASE DOMAIN-CONTAINING PROTEIN-RELATED"/>
    <property type="match status" value="1"/>
</dbReference>
<dbReference type="AlphaFoldDB" id="A0AAW2X5S0"/>
<proteinExistence type="predicted"/>